<keyword evidence="2" id="KW-0560">Oxidoreductase</keyword>
<dbReference type="Pfam" id="PF00866">
    <property type="entry name" value="Ring_hydroxyl_B"/>
    <property type="match status" value="1"/>
</dbReference>
<comment type="caution">
    <text evidence="3">The sequence shown here is derived from an EMBL/GenBank/DDBJ whole genome shotgun (WGS) entry which is preliminary data.</text>
</comment>
<comment type="similarity">
    <text evidence="1">Belongs to the bacterial ring-hydroxylating dioxygenase beta subunit family.</text>
</comment>
<evidence type="ECO:0000313" key="4">
    <source>
        <dbReference type="Proteomes" id="UP001187346"/>
    </source>
</evidence>
<dbReference type="SUPFAM" id="SSF54427">
    <property type="entry name" value="NTF2-like"/>
    <property type="match status" value="1"/>
</dbReference>
<dbReference type="RefSeq" id="WP_317769752.1">
    <property type="nucleotide sequence ID" value="NZ_JAWMAJ010000003.1"/>
</dbReference>
<dbReference type="InterPro" id="IPR000391">
    <property type="entry name" value="Rng_hydr_dOase-bsu"/>
</dbReference>
<dbReference type="Proteomes" id="UP001187346">
    <property type="component" value="Unassembled WGS sequence"/>
</dbReference>
<keyword evidence="3" id="KW-0223">Dioxygenase</keyword>
<evidence type="ECO:0000256" key="2">
    <source>
        <dbReference type="ARBA" id="ARBA00023002"/>
    </source>
</evidence>
<evidence type="ECO:0000313" key="3">
    <source>
        <dbReference type="EMBL" id="MDV7214646.1"/>
    </source>
</evidence>
<dbReference type="Gene3D" id="3.10.450.50">
    <property type="match status" value="1"/>
</dbReference>
<dbReference type="InterPro" id="IPR032710">
    <property type="entry name" value="NTF2-like_dom_sf"/>
</dbReference>
<name>A0ABU4F226_9ACTN</name>
<reference evidence="3 4" key="1">
    <citation type="submission" date="2023-10" db="EMBL/GenBank/DDBJ databases">
        <title>Characterization of rhizosphere-enriched actinobacteria from wheat plants lab-grown on chernevaya soil.</title>
        <authorList>
            <person name="Tikhonova E.N."/>
            <person name="Konopkin A."/>
            <person name="Kravchenko I.K."/>
        </authorList>
    </citation>
    <scope>NUCLEOTIDE SEQUENCE [LARGE SCALE GENOMIC DNA]</scope>
    <source>
        <strain evidence="3 4">RR29</strain>
    </source>
</reference>
<gene>
    <name evidence="3" type="ORF">R5A26_01640</name>
</gene>
<dbReference type="PANTHER" id="PTHR41534:SF2">
    <property type="entry name" value="3-PHENYLPROPIONATE_CINNAMIC ACID DIOXYGENASE SUBUNIT BETA"/>
    <property type="match status" value="1"/>
</dbReference>
<dbReference type="PANTHER" id="PTHR41534">
    <property type="entry name" value="BLR3401 PROTEIN"/>
    <property type="match status" value="1"/>
</dbReference>
<organism evidence="3 4">
    <name type="scientific">Streptomyces prunicolor</name>
    <dbReference type="NCBI Taxonomy" id="67348"/>
    <lineage>
        <taxon>Bacteria</taxon>
        <taxon>Bacillati</taxon>
        <taxon>Actinomycetota</taxon>
        <taxon>Actinomycetes</taxon>
        <taxon>Kitasatosporales</taxon>
        <taxon>Streptomycetaceae</taxon>
        <taxon>Streptomyces</taxon>
    </lineage>
</organism>
<sequence>MSSDVLGTTVGGALSTAVVDAELPLDDPRALAALSLIWREARLLDAKRYEEWDTLWAEGGEYVVPIDPQTTDFAGSLNLVYDDDRMRRMRIERLTGGFSISATAAARTVRTVSRFTVAARAESGDSIEICSAQVVFGYKRGETFVLAADVTHRVTFTADGPRIGRKVVRLINSEDAVTASGFLL</sequence>
<accession>A0ABU4F226</accession>
<dbReference type="EMBL" id="JAWMAJ010000003">
    <property type="protein sequence ID" value="MDV7214646.1"/>
    <property type="molecule type" value="Genomic_DNA"/>
</dbReference>
<evidence type="ECO:0000256" key="1">
    <source>
        <dbReference type="ARBA" id="ARBA00009570"/>
    </source>
</evidence>
<dbReference type="GO" id="GO:0051213">
    <property type="term" value="F:dioxygenase activity"/>
    <property type="evidence" value="ECO:0007669"/>
    <property type="project" value="UniProtKB-KW"/>
</dbReference>
<keyword evidence="4" id="KW-1185">Reference proteome</keyword>
<protein>
    <submittedName>
        <fullName evidence="3">Aromatic-ring-hydroxylating dioxygenase subunit beta</fullName>
    </submittedName>
</protein>
<proteinExistence type="inferred from homology"/>